<dbReference type="RefSeq" id="WP_110516022.1">
    <property type="nucleotide sequence ID" value="NZ_PDOF01000001.1"/>
</dbReference>
<dbReference type="InterPro" id="IPR010140">
    <property type="entry name" value="Histidinol_P_phosphatase_HisJ"/>
</dbReference>
<keyword evidence="4 8" id="KW-0028">Amino-acid biosynthesis</keyword>
<dbReference type="NCBIfam" id="NF005996">
    <property type="entry name" value="PRK08123.1"/>
    <property type="match status" value="1"/>
</dbReference>
<dbReference type="UniPathway" id="UPA00031">
    <property type="reaction ID" value="UER00013"/>
</dbReference>
<sequence>MYDGHVHTSYCPHGSTHPIRAYIEQGIRLGYKGMTFTEHAPLPEGFTDPVPEQDSAMKKHRLEQYIDELQSVKKEYRDDIAVRIGLEVDYIQGFEQETKAFLDETGPMLDDSILSVHFLKAGGQYTCLDYSPDSFASLVDQLGSLEAVYDLYFSTVSASVKAGLGKYKPKRIGHPTLVRKFHKRFPASFPILPKVTALFESIKSENLSIDMNGAGLIKPLCGESYPYFSALEAADKMGIPLIYGSDAHAPSKLATGAVTLHKRFQPAGPEAQ</sequence>
<dbReference type="Proteomes" id="UP000248066">
    <property type="component" value="Unassembled WGS sequence"/>
</dbReference>
<name>A0A2W0H8C4_9BACI</name>
<dbReference type="Gene3D" id="3.20.20.140">
    <property type="entry name" value="Metal-dependent hydrolases"/>
    <property type="match status" value="1"/>
</dbReference>
<dbReference type="GO" id="GO:0004401">
    <property type="term" value="F:histidinol-phosphatase activity"/>
    <property type="evidence" value="ECO:0007669"/>
    <property type="project" value="UniProtKB-UniRule"/>
</dbReference>
<proteinExistence type="inferred from homology"/>
<dbReference type="CDD" id="cd12110">
    <property type="entry name" value="PHP_HisPPase_Hisj_like"/>
    <property type="match status" value="1"/>
</dbReference>
<feature type="domain" description="PHP" evidence="9">
    <location>
        <begin position="3"/>
        <end position="212"/>
    </location>
</feature>
<evidence type="ECO:0000256" key="7">
    <source>
        <dbReference type="ARBA" id="ARBA00049158"/>
    </source>
</evidence>
<evidence type="ECO:0000256" key="2">
    <source>
        <dbReference type="ARBA" id="ARBA00009152"/>
    </source>
</evidence>
<dbReference type="GO" id="GO:0000105">
    <property type="term" value="P:L-histidine biosynthetic process"/>
    <property type="evidence" value="ECO:0007669"/>
    <property type="project" value="UniProtKB-UniRule"/>
</dbReference>
<evidence type="ECO:0000256" key="1">
    <source>
        <dbReference type="ARBA" id="ARBA00004970"/>
    </source>
</evidence>
<dbReference type="Pfam" id="PF02811">
    <property type="entry name" value="PHP"/>
    <property type="match status" value="1"/>
</dbReference>
<comment type="pathway">
    <text evidence="1 8">Amino-acid biosynthesis; L-histidine biosynthesis; L-histidine from 5-phospho-alpha-D-ribose 1-diphosphate: step 8/9.</text>
</comment>
<dbReference type="InterPro" id="IPR004013">
    <property type="entry name" value="PHP_dom"/>
</dbReference>
<reference evidence="10 11" key="1">
    <citation type="submission" date="2017-10" db="EMBL/GenBank/DDBJ databases">
        <title>Bacillus sp. nov., a halophilic bacterium isolated from a Yangshapao Lake.</title>
        <authorList>
            <person name="Wang H."/>
        </authorList>
    </citation>
    <scope>NUCLEOTIDE SEQUENCE [LARGE SCALE GENOMIC DNA]</scope>
    <source>
        <strain evidence="10 11">YSP-3</strain>
    </source>
</reference>
<dbReference type="InterPro" id="IPR016195">
    <property type="entry name" value="Pol/histidinol_Pase-like"/>
</dbReference>
<organism evidence="10 11">
    <name type="scientific">Alteribacter lacisalsi</name>
    <dbReference type="NCBI Taxonomy" id="2045244"/>
    <lineage>
        <taxon>Bacteria</taxon>
        <taxon>Bacillati</taxon>
        <taxon>Bacillota</taxon>
        <taxon>Bacilli</taxon>
        <taxon>Bacillales</taxon>
        <taxon>Bacillaceae</taxon>
        <taxon>Alteribacter</taxon>
    </lineage>
</organism>
<dbReference type="EMBL" id="PDOF01000001">
    <property type="protein sequence ID" value="PYZ97191.1"/>
    <property type="molecule type" value="Genomic_DNA"/>
</dbReference>
<evidence type="ECO:0000313" key="11">
    <source>
        <dbReference type="Proteomes" id="UP000248066"/>
    </source>
</evidence>
<evidence type="ECO:0000256" key="4">
    <source>
        <dbReference type="ARBA" id="ARBA00022605"/>
    </source>
</evidence>
<dbReference type="NCBIfam" id="TIGR01856">
    <property type="entry name" value="hisJ_fam"/>
    <property type="match status" value="1"/>
</dbReference>
<dbReference type="AlphaFoldDB" id="A0A2W0H8C4"/>
<keyword evidence="6 8" id="KW-0368">Histidine biosynthesis</keyword>
<dbReference type="PANTHER" id="PTHR21039">
    <property type="entry name" value="HISTIDINOL PHOSPHATASE-RELATED"/>
    <property type="match status" value="1"/>
</dbReference>
<protein>
    <recommendedName>
        <fullName evidence="3 8">Histidinol-phosphatase</fullName>
        <shortName evidence="8">HolPase</shortName>
        <ecNumber evidence="3 8">3.1.3.15</ecNumber>
    </recommendedName>
</protein>
<dbReference type="Pfam" id="PF13263">
    <property type="entry name" value="PHP_C"/>
    <property type="match status" value="1"/>
</dbReference>
<gene>
    <name evidence="10" type="ORF">CR205_00895</name>
</gene>
<dbReference type="PANTHER" id="PTHR21039:SF0">
    <property type="entry name" value="HISTIDINOL-PHOSPHATASE"/>
    <property type="match status" value="1"/>
</dbReference>
<comment type="similarity">
    <text evidence="2 8">Belongs to the PHP hydrolase family. HisK subfamily.</text>
</comment>
<accession>A0A2W0H8C4</accession>
<comment type="caution">
    <text evidence="10">The sequence shown here is derived from an EMBL/GenBank/DDBJ whole genome shotgun (WGS) entry which is preliminary data.</text>
</comment>
<evidence type="ECO:0000256" key="8">
    <source>
        <dbReference type="RuleBase" id="RU366003"/>
    </source>
</evidence>
<comment type="catalytic activity">
    <reaction evidence="7 8">
        <text>L-histidinol phosphate + H2O = L-histidinol + phosphate</text>
        <dbReference type="Rhea" id="RHEA:14465"/>
        <dbReference type="ChEBI" id="CHEBI:15377"/>
        <dbReference type="ChEBI" id="CHEBI:43474"/>
        <dbReference type="ChEBI" id="CHEBI:57699"/>
        <dbReference type="ChEBI" id="CHEBI:57980"/>
        <dbReference type="EC" id="3.1.3.15"/>
    </reaction>
</comment>
<evidence type="ECO:0000256" key="5">
    <source>
        <dbReference type="ARBA" id="ARBA00022801"/>
    </source>
</evidence>
<evidence type="ECO:0000313" key="10">
    <source>
        <dbReference type="EMBL" id="PYZ97191.1"/>
    </source>
</evidence>
<dbReference type="SUPFAM" id="SSF89550">
    <property type="entry name" value="PHP domain-like"/>
    <property type="match status" value="1"/>
</dbReference>
<dbReference type="GO" id="GO:0005737">
    <property type="term" value="C:cytoplasm"/>
    <property type="evidence" value="ECO:0007669"/>
    <property type="project" value="TreeGrafter"/>
</dbReference>
<evidence type="ECO:0000256" key="3">
    <source>
        <dbReference type="ARBA" id="ARBA00013085"/>
    </source>
</evidence>
<keyword evidence="11" id="KW-1185">Reference proteome</keyword>
<dbReference type="EC" id="3.1.3.15" evidence="3 8"/>
<dbReference type="OrthoDB" id="9775255at2"/>
<keyword evidence="5 8" id="KW-0378">Hydrolase</keyword>
<evidence type="ECO:0000259" key="9">
    <source>
        <dbReference type="Pfam" id="PF02811"/>
    </source>
</evidence>
<evidence type="ECO:0000256" key="6">
    <source>
        <dbReference type="ARBA" id="ARBA00023102"/>
    </source>
</evidence>